<reference evidence="1" key="1">
    <citation type="submission" date="2020-05" db="EMBL/GenBank/DDBJ databases">
        <title>Mycena genomes resolve the evolution of fungal bioluminescence.</title>
        <authorList>
            <person name="Tsai I.J."/>
        </authorList>
    </citation>
    <scope>NUCLEOTIDE SEQUENCE</scope>
    <source>
        <strain evidence="1">110903Hualien_Pintung</strain>
    </source>
</reference>
<dbReference type="AlphaFoldDB" id="A0A8H6WD17"/>
<proteinExistence type="predicted"/>
<sequence>MSSASSVLPSAASLAFRANLAKLVSPLRRVRPRAPFWELAAHRAPTLALYRNLLRNAPDDDIRWRVSSLFRQHHHATGTEKTRRELLKGYKWLDAFKLARTGDEKQQAILARYSRLLAVRAGKGYWKGLVRQELAWQERLKSRPILTGALMKATYYNPPLPRMKPQPTVISDIIRARYKAREGRWARRGLMVEDLRDLAEEAKFEDGLVNLGEDFEPVFRNVNEWRGPIFKAIAQVDSWNTNDVKRQYRPVSPELRQILLDARREKIANKTRERARERRGVILKRTLARKRQGPPPHFLSRMTPAQRHRDKIVRAVGEVGYVGMMKQRMGFKLRDGGRGLAREDSFDLEGEQLERLQEMEKEYYAESKRRRREHQAQQQDN</sequence>
<dbReference type="OrthoDB" id="2571149at2759"/>
<dbReference type="EMBL" id="JACAZE010000006">
    <property type="protein sequence ID" value="KAF7313367.1"/>
    <property type="molecule type" value="Genomic_DNA"/>
</dbReference>
<comment type="caution">
    <text evidence="1">The sequence shown here is derived from an EMBL/GenBank/DDBJ whole genome shotgun (WGS) entry which is preliminary data.</text>
</comment>
<keyword evidence="2" id="KW-1185">Reference proteome</keyword>
<organism evidence="1 2">
    <name type="scientific">Mycena chlorophos</name>
    <name type="common">Agaric fungus</name>
    <name type="synonym">Agaricus chlorophos</name>
    <dbReference type="NCBI Taxonomy" id="658473"/>
    <lineage>
        <taxon>Eukaryota</taxon>
        <taxon>Fungi</taxon>
        <taxon>Dikarya</taxon>
        <taxon>Basidiomycota</taxon>
        <taxon>Agaricomycotina</taxon>
        <taxon>Agaricomycetes</taxon>
        <taxon>Agaricomycetidae</taxon>
        <taxon>Agaricales</taxon>
        <taxon>Marasmiineae</taxon>
        <taxon>Mycenaceae</taxon>
        <taxon>Mycena</taxon>
    </lineage>
</organism>
<dbReference type="Proteomes" id="UP000613580">
    <property type="component" value="Unassembled WGS sequence"/>
</dbReference>
<evidence type="ECO:0000313" key="1">
    <source>
        <dbReference type="EMBL" id="KAF7313367.1"/>
    </source>
</evidence>
<gene>
    <name evidence="1" type="ORF">HMN09_00492400</name>
</gene>
<protein>
    <submittedName>
        <fullName evidence="1">Uncharacterized protein</fullName>
    </submittedName>
</protein>
<name>A0A8H6WD17_MYCCL</name>
<evidence type="ECO:0000313" key="2">
    <source>
        <dbReference type="Proteomes" id="UP000613580"/>
    </source>
</evidence>
<accession>A0A8H6WD17</accession>